<dbReference type="PRINTS" id="PR00344">
    <property type="entry name" value="BCTRLSENSOR"/>
</dbReference>
<reference evidence="5 6" key="1">
    <citation type="submission" date="2020-04" db="EMBL/GenBank/DDBJ databases">
        <title>Flammeovirga sp. SR4, a novel species isolated from seawater.</title>
        <authorList>
            <person name="Wang X."/>
        </authorList>
    </citation>
    <scope>NUCLEOTIDE SEQUENCE [LARGE SCALE GENOMIC DNA]</scope>
    <source>
        <strain evidence="5 6">SR4</strain>
    </source>
</reference>
<sequence length="466" mass="52691">MQTITVEQIKSIPTFTNVPDDQLQWMIDNGTLKKFTNKEKLFEPGSKAEFMFIVLEGEFRVYQLNEKETKFLDTVGKNTVSGVLPFSRIQQYSSLCYSCGDSYCFLLPKEKIGDMIRKHYELTECLVHSMTTRVREFTKQASQNEKLMALGKMSAGLAHELNNPASAMARSGKELKRHLSSVPQKFKAIMKMSVDDESIDFVNELIHSKLKADLLPLSTLEKSNLEDDLLDFLEEKNVNDADEIVEALVEYQFDEDELEEMFDVTGEKNFAPTIIWVASQLVTEKMVNDIKDSSDRISSLITSIKSFSYMDRGQDMTTTDIHEGIQSTLKLLEHKIQKQGHQLDLKLDVNLPHIKGMPGQLNQVWMNILANGIDALEEKKGVITIVTSFDIENVKIELIDNGSGIPEEIQNRIFEPFFTTKGVGKGTGLGLDITKKIIDRHQGKIKVSSTPGHTNFTIILPIDNKI</sequence>
<organism evidence="5 6">
    <name type="scientific">Flammeovirga agarivorans</name>
    <dbReference type="NCBI Taxonomy" id="2726742"/>
    <lineage>
        <taxon>Bacteria</taxon>
        <taxon>Pseudomonadati</taxon>
        <taxon>Bacteroidota</taxon>
        <taxon>Cytophagia</taxon>
        <taxon>Cytophagales</taxon>
        <taxon>Flammeovirgaceae</taxon>
        <taxon>Flammeovirga</taxon>
    </lineage>
</organism>
<dbReference type="InterPro" id="IPR018490">
    <property type="entry name" value="cNMP-bd_dom_sf"/>
</dbReference>
<gene>
    <name evidence="5" type="ORF">HGP29_19005</name>
</gene>
<dbReference type="AlphaFoldDB" id="A0A7X8SNA3"/>
<dbReference type="SUPFAM" id="SSF55874">
    <property type="entry name" value="ATPase domain of HSP90 chaperone/DNA topoisomerase II/histidine kinase"/>
    <property type="match status" value="1"/>
</dbReference>
<comment type="caution">
    <text evidence="5">The sequence shown here is derived from an EMBL/GenBank/DDBJ whole genome shotgun (WGS) entry which is preliminary data.</text>
</comment>
<dbReference type="RefSeq" id="WP_168884008.1">
    <property type="nucleotide sequence ID" value="NZ_JABAIL010000006.1"/>
</dbReference>
<dbReference type="EMBL" id="JABAIL010000006">
    <property type="protein sequence ID" value="NLR93293.1"/>
    <property type="molecule type" value="Genomic_DNA"/>
</dbReference>
<name>A0A7X8SNA3_9BACT</name>
<keyword evidence="6" id="KW-1185">Reference proteome</keyword>
<evidence type="ECO:0000313" key="6">
    <source>
        <dbReference type="Proteomes" id="UP000585050"/>
    </source>
</evidence>
<proteinExistence type="predicted"/>
<dbReference type="PANTHER" id="PTHR43065">
    <property type="entry name" value="SENSOR HISTIDINE KINASE"/>
    <property type="match status" value="1"/>
</dbReference>
<dbReference type="SMART" id="SM00387">
    <property type="entry name" value="HATPase_c"/>
    <property type="match status" value="1"/>
</dbReference>
<accession>A0A7X8SNA3</accession>
<dbReference type="InterPro" id="IPR000595">
    <property type="entry name" value="cNMP-bd_dom"/>
</dbReference>
<evidence type="ECO:0000259" key="3">
    <source>
        <dbReference type="PROSITE" id="PS50042"/>
    </source>
</evidence>
<evidence type="ECO:0000259" key="4">
    <source>
        <dbReference type="PROSITE" id="PS50109"/>
    </source>
</evidence>
<dbReference type="InterPro" id="IPR005467">
    <property type="entry name" value="His_kinase_dom"/>
</dbReference>
<protein>
    <recommendedName>
        <fullName evidence="2">histidine kinase</fullName>
        <ecNumber evidence="2">2.7.13.3</ecNumber>
    </recommendedName>
</protein>
<dbReference type="InterPro" id="IPR003594">
    <property type="entry name" value="HATPase_dom"/>
</dbReference>
<dbReference type="CDD" id="cd00038">
    <property type="entry name" value="CAP_ED"/>
    <property type="match status" value="1"/>
</dbReference>
<dbReference type="EC" id="2.7.13.3" evidence="2"/>
<dbReference type="PANTHER" id="PTHR43065:SF48">
    <property type="entry name" value="HISTIDINE KINASE"/>
    <property type="match status" value="1"/>
</dbReference>
<dbReference type="PROSITE" id="PS50042">
    <property type="entry name" value="CNMP_BINDING_3"/>
    <property type="match status" value="1"/>
</dbReference>
<feature type="domain" description="Histidine kinase" evidence="4">
    <location>
        <begin position="290"/>
        <end position="464"/>
    </location>
</feature>
<dbReference type="InterPro" id="IPR036890">
    <property type="entry name" value="HATPase_C_sf"/>
</dbReference>
<dbReference type="SMART" id="SM00100">
    <property type="entry name" value="cNMP"/>
    <property type="match status" value="1"/>
</dbReference>
<comment type="catalytic activity">
    <reaction evidence="1">
        <text>ATP + protein L-histidine = ADP + protein N-phospho-L-histidine.</text>
        <dbReference type="EC" id="2.7.13.3"/>
    </reaction>
</comment>
<dbReference type="PROSITE" id="PS50109">
    <property type="entry name" value="HIS_KIN"/>
    <property type="match status" value="1"/>
</dbReference>
<dbReference type="InterPro" id="IPR004358">
    <property type="entry name" value="Sig_transdc_His_kin-like_C"/>
</dbReference>
<dbReference type="GO" id="GO:0004673">
    <property type="term" value="F:protein histidine kinase activity"/>
    <property type="evidence" value="ECO:0007669"/>
    <property type="project" value="UniProtKB-EC"/>
</dbReference>
<feature type="domain" description="Cyclic nucleotide-binding" evidence="3">
    <location>
        <begin position="14"/>
        <end position="82"/>
    </location>
</feature>
<evidence type="ECO:0000256" key="2">
    <source>
        <dbReference type="ARBA" id="ARBA00012438"/>
    </source>
</evidence>
<dbReference type="SUPFAM" id="SSF51206">
    <property type="entry name" value="cAMP-binding domain-like"/>
    <property type="match status" value="1"/>
</dbReference>
<evidence type="ECO:0000313" key="5">
    <source>
        <dbReference type="EMBL" id="NLR93293.1"/>
    </source>
</evidence>
<dbReference type="Gene3D" id="2.60.120.10">
    <property type="entry name" value="Jelly Rolls"/>
    <property type="match status" value="1"/>
</dbReference>
<dbReference type="Proteomes" id="UP000585050">
    <property type="component" value="Unassembled WGS sequence"/>
</dbReference>
<dbReference type="Gene3D" id="1.10.287.130">
    <property type="match status" value="1"/>
</dbReference>
<dbReference type="InterPro" id="IPR014710">
    <property type="entry name" value="RmlC-like_jellyroll"/>
</dbReference>
<dbReference type="Pfam" id="PF00027">
    <property type="entry name" value="cNMP_binding"/>
    <property type="match status" value="1"/>
</dbReference>
<dbReference type="Pfam" id="PF02518">
    <property type="entry name" value="HATPase_c"/>
    <property type="match status" value="1"/>
</dbReference>
<evidence type="ECO:0000256" key="1">
    <source>
        <dbReference type="ARBA" id="ARBA00000085"/>
    </source>
</evidence>
<dbReference type="Gene3D" id="3.30.565.10">
    <property type="entry name" value="Histidine kinase-like ATPase, C-terminal domain"/>
    <property type="match status" value="1"/>
</dbReference>